<sequence length="305" mass="34033">MDFHIDLALAFGILGNFISFMVYLAPTPTFYRIWKGKSTQGFQCLPYLVALFSSMLWLYYGLIKTNATFLITINAFGCVVEIIYIIIYTIYATKNARILTLKIFAVMNVASSVLIVLVIQFALHGSLKVTVLGWLCTTFSICVFAAPLTIVAKVIKTKSVEFMPFNLSLFLSISAVIWFSYGLFLKDICIALPNVLGFVLGLFQMILYLIYRNKATAPREEFELEQTMTNVVILSPMGILMSSPSPLRERVSKQNTNGVEEMNRNVEVVVNSCEVISSPLFDKVKKGKEGAEDKNKKKKGVGSSA</sequence>
<protein>
    <recommendedName>
        <fullName evidence="10">Bidirectional sugar transporter SWEET</fullName>
    </recommendedName>
</protein>
<dbReference type="Pfam" id="PF03083">
    <property type="entry name" value="MtN3_slv"/>
    <property type="match status" value="2"/>
</dbReference>
<evidence type="ECO:0000256" key="3">
    <source>
        <dbReference type="ARBA" id="ARBA00022448"/>
    </source>
</evidence>
<evidence type="ECO:0000256" key="5">
    <source>
        <dbReference type="ARBA" id="ARBA00022597"/>
    </source>
</evidence>
<feature type="transmembrane region" description="Helical" evidence="10">
    <location>
        <begin position="129"/>
        <end position="152"/>
    </location>
</feature>
<proteinExistence type="inferred from homology"/>
<dbReference type="InterPro" id="IPR047664">
    <property type="entry name" value="SWEET"/>
</dbReference>
<evidence type="ECO:0000256" key="11">
    <source>
        <dbReference type="SAM" id="MobiDB-lite"/>
    </source>
</evidence>
<dbReference type="GO" id="GO:0051119">
    <property type="term" value="F:sugar transmembrane transporter activity"/>
    <property type="evidence" value="ECO:0007669"/>
    <property type="project" value="InterPro"/>
</dbReference>
<dbReference type="Proteomes" id="UP001157006">
    <property type="component" value="Chromosome 1L"/>
</dbReference>
<evidence type="ECO:0000313" key="12">
    <source>
        <dbReference type="EMBL" id="CAI8585781.1"/>
    </source>
</evidence>
<feature type="transmembrane region" description="Helical" evidence="10">
    <location>
        <begin position="103"/>
        <end position="123"/>
    </location>
</feature>
<evidence type="ECO:0000256" key="2">
    <source>
        <dbReference type="ARBA" id="ARBA00007809"/>
    </source>
</evidence>
<keyword evidence="9 10" id="KW-0472">Membrane</keyword>
<keyword evidence="8 10" id="KW-1133">Transmembrane helix</keyword>
<feature type="transmembrane region" description="Helical" evidence="10">
    <location>
        <begin position="69"/>
        <end position="91"/>
    </location>
</feature>
<dbReference type="PANTHER" id="PTHR10791">
    <property type="entry name" value="RAG1-ACTIVATING PROTEIN 1"/>
    <property type="match status" value="1"/>
</dbReference>
<evidence type="ECO:0000256" key="7">
    <source>
        <dbReference type="ARBA" id="ARBA00022737"/>
    </source>
</evidence>
<comment type="subcellular location">
    <subcellularLocation>
        <location evidence="1 10">Cell membrane</location>
        <topology evidence="1 10">Multi-pass membrane protein</topology>
    </subcellularLocation>
</comment>
<evidence type="ECO:0000256" key="4">
    <source>
        <dbReference type="ARBA" id="ARBA00022475"/>
    </source>
</evidence>
<evidence type="ECO:0000256" key="8">
    <source>
        <dbReference type="ARBA" id="ARBA00022989"/>
    </source>
</evidence>
<comment type="similarity">
    <text evidence="2 10">Belongs to the SWEET sugar transporter family.</text>
</comment>
<feature type="transmembrane region" description="Helical" evidence="10">
    <location>
        <begin position="45"/>
        <end position="63"/>
    </location>
</feature>
<dbReference type="PANTHER" id="PTHR10791:SF222">
    <property type="entry name" value="BIDIRECTIONAL SUGAR TRANSPORTER SWEET15"/>
    <property type="match status" value="1"/>
</dbReference>
<feature type="region of interest" description="Disordered" evidence="11">
    <location>
        <begin position="286"/>
        <end position="305"/>
    </location>
</feature>
<dbReference type="GO" id="GO:0005886">
    <property type="term" value="C:plasma membrane"/>
    <property type="evidence" value="ECO:0007669"/>
    <property type="project" value="UniProtKB-SubCell"/>
</dbReference>
<keyword evidence="13" id="KW-1185">Reference proteome</keyword>
<keyword evidence="3 10" id="KW-0813">Transport</keyword>
<evidence type="ECO:0000256" key="10">
    <source>
        <dbReference type="RuleBase" id="RU910715"/>
    </source>
</evidence>
<organism evidence="12 13">
    <name type="scientific">Vicia faba</name>
    <name type="common">Broad bean</name>
    <name type="synonym">Faba vulgaris</name>
    <dbReference type="NCBI Taxonomy" id="3906"/>
    <lineage>
        <taxon>Eukaryota</taxon>
        <taxon>Viridiplantae</taxon>
        <taxon>Streptophyta</taxon>
        <taxon>Embryophyta</taxon>
        <taxon>Tracheophyta</taxon>
        <taxon>Spermatophyta</taxon>
        <taxon>Magnoliopsida</taxon>
        <taxon>eudicotyledons</taxon>
        <taxon>Gunneridae</taxon>
        <taxon>Pentapetalae</taxon>
        <taxon>rosids</taxon>
        <taxon>fabids</taxon>
        <taxon>Fabales</taxon>
        <taxon>Fabaceae</taxon>
        <taxon>Papilionoideae</taxon>
        <taxon>50 kb inversion clade</taxon>
        <taxon>NPAAA clade</taxon>
        <taxon>Hologalegina</taxon>
        <taxon>IRL clade</taxon>
        <taxon>Fabeae</taxon>
        <taxon>Vicia</taxon>
    </lineage>
</organism>
<dbReference type="InterPro" id="IPR004316">
    <property type="entry name" value="SWEET_rpt"/>
</dbReference>
<dbReference type="FunFam" id="1.20.1280.290:FF:000001">
    <property type="entry name" value="Bidirectional sugar transporter SWEET"/>
    <property type="match status" value="1"/>
</dbReference>
<feature type="compositionally biased region" description="Basic and acidic residues" evidence="11">
    <location>
        <begin position="286"/>
        <end position="295"/>
    </location>
</feature>
<keyword evidence="6 10" id="KW-0812">Transmembrane</keyword>
<feature type="transmembrane region" description="Helical" evidence="10">
    <location>
        <begin position="190"/>
        <end position="211"/>
    </location>
</feature>
<comment type="function">
    <text evidence="10">Mediates both low-affinity uptake and efflux of sugar across the membrane.</text>
</comment>
<feature type="transmembrane region" description="Helical" evidence="10">
    <location>
        <begin position="6"/>
        <end position="25"/>
    </location>
</feature>
<feature type="compositionally biased region" description="Basic residues" evidence="11">
    <location>
        <begin position="296"/>
        <end position="305"/>
    </location>
</feature>
<dbReference type="GO" id="GO:0008515">
    <property type="term" value="F:sucrose transmembrane transporter activity"/>
    <property type="evidence" value="ECO:0007669"/>
    <property type="project" value="UniProtKB-ARBA"/>
</dbReference>
<dbReference type="EMBL" id="OX451736">
    <property type="protein sequence ID" value="CAI8585781.1"/>
    <property type="molecule type" value="Genomic_DNA"/>
</dbReference>
<feature type="transmembrane region" description="Helical" evidence="10">
    <location>
        <begin position="164"/>
        <end position="184"/>
    </location>
</feature>
<keyword evidence="5 10" id="KW-0762">Sugar transport</keyword>
<accession>A0AAV0YIW6</accession>
<dbReference type="FunFam" id="1.20.1280.290:FF:000003">
    <property type="entry name" value="Bidirectional sugar transporter SWEET"/>
    <property type="match status" value="1"/>
</dbReference>
<reference evidence="12 13" key="1">
    <citation type="submission" date="2023-01" db="EMBL/GenBank/DDBJ databases">
        <authorList>
            <person name="Kreplak J."/>
        </authorList>
    </citation>
    <scope>NUCLEOTIDE SEQUENCE [LARGE SCALE GENOMIC DNA]</scope>
</reference>
<evidence type="ECO:0000256" key="9">
    <source>
        <dbReference type="ARBA" id="ARBA00023136"/>
    </source>
</evidence>
<gene>
    <name evidence="12" type="ORF">VFH_I223080</name>
</gene>
<evidence type="ECO:0000256" key="6">
    <source>
        <dbReference type="ARBA" id="ARBA00022692"/>
    </source>
</evidence>
<name>A0AAV0YIW6_VICFA</name>
<dbReference type="AlphaFoldDB" id="A0AAV0YIW6"/>
<keyword evidence="4" id="KW-1003">Cell membrane</keyword>
<keyword evidence="7" id="KW-0677">Repeat</keyword>
<evidence type="ECO:0000313" key="13">
    <source>
        <dbReference type="Proteomes" id="UP001157006"/>
    </source>
</evidence>
<dbReference type="Gene3D" id="1.20.1280.290">
    <property type="match status" value="2"/>
</dbReference>
<evidence type="ECO:0000256" key="1">
    <source>
        <dbReference type="ARBA" id="ARBA00004651"/>
    </source>
</evidence>